<keyword evidence="8" id="KW-0808">Transferase</keyword>
<dbReference type="InterPro" id="IPR000605">
    <property type="entry name" value="Helicase_SF3_ssDNA/RNA_vir"/>
</dbReference>
<evidence type="ECO:0000256" key="7">
    <source>
        <dbReference type="ARBA" id="ARBA00022670"/>
    </source>
</evidence>
<dbReference type="Gene3D" id="1.10.260.110">
    <property type="match status" value="1"/>
</dbReference>
<dbReference type="GO" id="GO:0003724">
    <property type="term" value="F:RNA helicase activity"/>
    <property type="evidence" value="ECO:0007669"/>
    <property type="project" value="InterPro"/>
</dbReference>
<reference evidence="25" key="1">
    <citation type="submission" date="2020-01" db="EMBL/GenBank/DDBJ databases">
        <title>Sustained virome diversity in Antarctic penguins and their ticks: geographical connectedness and no evidence for low pathogen pressure.</title>
        <authorList>
            <person name="Wille M."/>
            <person name="Harvey E."/>
            <person name="Shi M."/>
            <person name="Gonzalez-Acuna D."/>
            <person name="Holmes E.C."/>
            <person name="Hurt A.C."/>
        </authorList>
    </citation>
    <scope>NUCLEOTIDE SEQUENCE</scope>
    <source>
        <strain evidence="25">Antarctic11</strain>
    </source>
</reference>
<evidence type="ECO:0000256" key="2">
    <source>
        <dbReference type="ARBA" id="ARBA00004328"/>
    </source>
</evidence>
<dbReference type="CDD" id="cd00205">
    <property type="entry name" value="rhv_like"/>
    <property type="match status" value="1"/>
</dbReference>
<dbReference type="Pfam" id="PF00915">
    <property type="entry name" value="Calici_coat"/>
    <property type="match status" value="1"/>
</dbReference>
<dbReference type="Gene3D" id="1.20.960.20">
    <property type="match status" value="1"/>
</dbReference>
<keyword evidence="5" id="KW-0597">Phosphoprotein</keyword>
<organism evidence="25">
    <name type="scientific">Wilkes virus</name>
    <dbReference type="NCBI Taxonomy" id="2707282"/>
    <lineage>
        <taxon>Viruses</taxon>
        <taxon>Riboviria</taxon>
    </lineage>
</organism>
<dbReference type="InterPro" id="IPR004004">
    <property type="entry name" value="Helic/Pol/Pept_Calicivir-typ"/>
</dbReference>
<keyword evidence="10" id="KW-0547">Nucleotide-binding</keyword>
<evidence type="ECO:0000256" key="17">
    <source>
        <dbReference type="ARBA" id="ARBA00045264"/>
    </source>
</evidence>
<keyword evidence="4" id="KW-0191">Covalent protein-RNA linkage</keyword>
<comment type="function">
    <text evidence="20">Probable key protein responsible for the formation of membrane alterations by the virus. Induces the formation of convoluted membranes derived from the host ER. These remodeled membranes probably form the viral factories that contain the replication complex. Together with NS2 and NTPase, initiates the formation of the replication complex.</text>
</comment>
<dbReference type="InterPro" id="IPR007094">
    <property type="entry name" value="RNA-dir_pol_PSvirus"/>
</dbReference>
<keyword evidence="7" id="KW-0645">Protease</keyword>
<dbReference type="PROSITE" id="PS51218">
    <property type="entry name" value="SF3_HELICASE_2"/>
    <property type="match status" value="1"/>
</dbReference>
<comment type="function">
    <text evidence="19">Viral genome-linked protein is covalently linked to the 5'-end of the positive-strand, negative-strand genomic RNAs and subgenomic RNA. Acts as a genome-linked replication primer. May recruit ribosome to viral RNA thereby promoting viral proteins translation. Interacts with host translation initiation complex to allow the translation of viral proteins.</text>
</comment>
<evidence type="ECO:0000256" key="16">
    <source>
        <dbReference type="ARBA" id="ARBA00023200"/>
    </source>
</evidence>
<feature type="domain" description="Peptidase C24" evidence="24">
    <location>
        <begin position="1089"/>
        <end position="1242"/>
    </location>
</feature>
<evidence type="ECO:0000256" key="6">
    <source>
        <dbReference type="ARBA" id="ARBA00022561"/>
    </source>
</evidence>
<dbReference type="GO" id="GO:0039694">
    <property type="term" value="P:viral RNA genome replication"/>
    <property type="evidence" value="ECO:0007669"/>
    <property type="project" value="InterPro"/>
</dbReference>
<evidence type="ECO:0000256" key="4">
    <source>
        <dbReference type="ARBA" id="ARBA00022520"/>
    </source>
</evidence>
<keyword evidence="15" id="KW-0693">Viral RNA replication</keyword>
<dbReference type="InterPro" id="IPR027417">
    <property type="entry name" value="P-loop_NTPase"/>
</dbReference>
<dbReference type="Gene3D" id="3.30.70.270">
    <property type="match status" value="1"/>
</dbReference>
<feature type="domain" description="RdRp catalytic" evidence="22">
    <location>
        <begin position="1480"/>
        <end position="1605"/>
    </location>
</feature>
<dbReference type="PRINTS" id="PR00918">
    <property type="entry name" value="CALICVIRUSNS"/>
</dbReference>
<dbReference type="GO" id="GO:0003723">
    <property type="term" value="F:RNA binding"/>
    <property type="evidence" value="ECO:0007669"/>
    <property type="project" value="InterPro"/>
</dbReference>
<evidence type="ECO:0000256" key="11">
    <source>
        <dbReference type="ARBA" id="ARBA00022801"/>
    </source>
</evidence>
<comment type="function">
    <text evidence="17">Together with NTPase and NS4, initiates the formation of the replication complex. Induces the proliferation of the host smooth ER membranes forming long tubular structures. These remodeled membranes probably form the viral factories that contain the replication complex.</text>
</comment>
<keyword evidence="12" id="KW-0788">Thiol protease</keyword>
<keyword evidence="9" id="KW-0548">Nucleotidyltransferase</keyword>
<dbReference type="GO" id="GO:0019028">
    <property type="term" value="C:viral capsid"/>
    <property type="evidence" value="ECO:0007669"/>
    <property type="project" value="UniProtKB-KW"/>
</dbReference>
<dbReference type="SUPFAM" id="SSF56672">
    <property type="entry name" value="DNA/RNA polymerases"/>
    <property type="match status" value="1"/>
</dbReference>
<evidence type="ECO:0000256" key="14">
    <source>
        <dbReference type="ARBA" id="ARBA00022844"/>
    </source>
</evidence>
<dbReference type="GO" id="GO:0004197">
    <property type="term" value="F:cysteine-type endopeptidase activity"/>
    <property type="evidence" value="ECO:0007669"/>
    <property type="project" value="InterPro"/>
</dbReference>
<dbReference type="Gene3D" id="2.60.120.20">
    <property type="match status" value="1"/>
</dbReference>
<keyword evidence="14" id="KW-0946">Virion</keyword>
<dbReference type="Pfam" id="PF00680">
    <property type="entry name" value="RdRP_1"/>
    <property type="match status" value="1"/>
</dbReference>
<dbReference type="InterPro" id="IPR000317">
    <property type="entry name" value="Peptidase_C24"/>
</dbReference>
<evidence type="ECO:0000256" key="18">
    <source>
        <dbReference type="ARBA" id="ARBA00045380"/>
    </source>
</evidence>
<dbReference type="InterPro" id="IPR004005">
    <property type="entry name" value="Calicivirus_coat"/>
</dbReference>
<evidence type="ECO:0000256" key="1">
    <source>
        <dbReference type="ARBA" id="ARBA00004192"/>
    </source>
</evidence>
<dbReference type="InterPro" id="IPR043128">
    <property type="entry name" value="Rev_trsase/Diguanyl_cyclase"/>
</dbReference>
<feature type="domain" description="SF3 helicase" evidence="23">
    <location>
        <begin position="530"/>
        <end position="687"/>
    </location>
</feature>
<accession>A0A6H0DID6</accession>
<evidence type="ECO:0000256" key="21">
    <source>
        <dbReference type="SAM" id="MobiDB-lite"/>
    </source>
</evidence>
<evidence type="ECO:0000259" key="22">
    <source>
        <dbReference type="PROSITE" id="PS50507"/>
    </source>
</evidence>
<dbReference type="Pfam" id="PF03510">
    <property type="entry name" value="Peptidase_C24"/>
    <property type="match status" value="1"/>
</dbReference>
<dbReference type="SUPFAM" id="SSF50494">
    <property type="entry name" value="Trypsin-like serine proteases"/>
    <property type="match status" value="1"/>
</dbReference>
<evidence type="ECO:0000256" key="20">
    <source>
        <dbReference type="ARBA" id="ARBA00046246"/>
    </source>
</evidence>
<evidence type="ECO:0000313" key="25">
    <source>
        <dbReference type="EMBL" id="QIS87945.1"/>
    </source>
</evidence>
<evidence type="ECO:0000259" key="23">
    <source>
        <dbReference type="PROSITE" id="PS51218"/>
    </source>
</evidence>
<evidence type="ECO:0000256" key="3">
    <source>
        <dbReference type="ARBA" id="ARBA00020107"/>
    </source>
</evidence>
<dbReference type="PRINTS" id="PR00916">
    <property type="entry name" value="2CENDOPTASE"/>
</dbReference>
<dbReference type="InterPro" id="IPR043502">
    <property type="entry name" value="DNA/RNA_pol_sf"/>
</dbReference>
<dbReference type="GO" id="GO:0003968">
    <property type="term" value="F:RNA-directed RNA polymerase activity"/>
    <property type="evidence" value="ECO:0007669"/>
    <property type="project" value="InterPro"/>
</dbReference>
<name>A0A6H0DID6_9VIRU</name>
<keyword evidence="16" id="KW-1035">Host cytoplasm</keyword>
<dbReference type="GO" id="GO:0030430">
    <property type="term" value="C:host cell cytoplasm"/>
    <property type="evidence" value="ECO:0007669"/>
    <property type="project" value="UniProtKB-SubCell"/>
</dbReference>
<evidence type="ECO:0000256" key="8">
    <source>
        <dbReference type="ARBA" id="ARBA00022679"/>
    </source>
</evidence>
<evidence type="ECO:0000256" key="5">
    <source>
        <dbReference type="ARBA" id="ARBA00022553"/>
    </source>
</evidence>
<sequence>MSLKRPATSDASTTSGKTRKICNDPQPLAFMRALNTFNCVDCAYIYAKHYQRCYQHREHFTPYTYAARLAARDHEQATHTLPDGDPLEFIENADFWNSVRAITENTTKCFVCAASYCSAYYRRGTTFEEWKRYIPNVYKLRKHAETCTVVPQFEFQGAGHSTSRTVPRTRAGGYARCASVLAGPNQAADNDLTAKITAILADDTASTTQILDEIRSSIASGSSTPPRATLAQVWRNLNYDNAPDRAAALLTAVTLWLADADALDSAELKALRPVHNPVKRNWVETLKAAVSRLEQWFVSQRLGTHMRSILEVLANLLDAFASGAQSIDSLLSVVKPIPVMAMLTTFDGTPLGLATLIFGLLQLYNLLDSDLISGMAGSVVEALSTFSEKVFAALSPFGVHIEPQSTVSVGVAVAAMVVVWTIGHLPQAIGVELRRAATTATSLLAIFKLVKLAFDLARRHVTSQHVNSLTDRVLDVSIDIVKPANASAAPNRRTMLRTLHALQDEITSHMIKVDYAPHQTTLKALNATVTSLIVRLNQIEGQGTMRTPPVGIVFCGPPGIGKTTLATWVLDQISPDTVHSNFTMQVDHADSYTGENTCLWDEFDTDANGAFVEGVIGIFNKTAYPLNCDLAENKGRTWSSKVVAMTTNTPTPVAPDSPRAHAFYRRLIFYDVASPSIQRFMQENPGVDPPSSLFKDDFSHLRITRRPYLAYTPMGDTLEGVRARPISCTPKAIIKEIMARVDPSDFEAQAGPPQTIGVIVPPDLAADVRCQLLHAFSTNNSFVKLVEAREALTQRDLHNPRGGHIIVTATSEDPAVKDWYVATNVNQAAHDLNTMLGLCPRLPHSVNKDFRTRLFRTIIHAGALPPSGLPPSRTFECKRLGDFLKVLATVYGPSMLPIIARIATRIEVKSWTSFFGTLSEMTWGHSPHSYCIRTDTGVFSIYTQDYMAVFSTTEGQFIPDPNAEPPASSLSVWELFKRICRSVCAILAANLNTAASATAMVYYARLNQATPQSATRGLVRNYQAGVALSDDEYNSWREYNTRVDRSATVNDFIRAREMLQGIQATSTERVAALARWLRARDENVLEPQSGNYGDYTARFLRADGTHIGWAVHIGNGRWAVNTHSLEEGKTIDGHEYTIIKASADDVTIVKAHEIRHCAQLGSGPPVRSWDSRPVHNVYEHTVTQGYINAKGWLGHLNGGTYKGDCGLPYFNSIGQVCGMHTGFFRGTRQVVVSKFDVAAPTPSTWRGIPVTNSGVMLGPLRKGTAYSRSVAHPETYRWECFEPAPYGGGDPRNCMTQERILAKQLEPYIVAPPPLNPVVDEAAKYVKRHIATLLSFAPVPTLEPFCLALKRLDLSTSCGPFVPGIKRDYFSLTPDGPVLISGTEMTRHLDSALAVAASGRPIPNAYQLALKDELLPAHKVAESRKRLLWGTDVALTTLACMVWGRLLDAMKSIVVASPISVGCQMDSTFVATMVSQIQNKHTLCLDFKKWDSTMHPGVIHHAVDVMCDLVPESPYCDSLRATLHQNPEGYFMDKKVVALRGLPSGTPATSVVNSICHCIYFVSGVWESQDRLGIARTRDPLSECRIWTYGDDCVYGLSPRIAANMDALVEAYRSLGLNPTAADKTLNFRIDAPISFLKRDIVPLDDLVVGRLDLNSILRQAVWVRGSNNMDHTKPNMPRDTAARTVQMQEALLALALHGKETYEKWVGLFRQTITAEGLCCEIDDWDTQMMLYRSRYMTADPYSNAMLQEGDITTEVPENEFEFQNGDKQQQQTQQSDVGNAQSADAAGLTTSYTPSQTVAGTAGGPIGESLALQTLGAGLPNTLPSGVEGLFVASARFSWHTTMPPRTTIGTVPLNPFSNPFLKLLSQMYAGWSGGLLTRIQISGSGMYGGRLIACITPPGVMPNTVTNPTAYPYVIVDARVSEPVELMLPDIRQEAYHTVGSDVPTSSLLVTVSSPLINPFQSATNQTSSVEVTVYTCPSPDFTFCLMKEPTSQESLLINALGENSKNWTCNRTGAPITVLQTAASAQFSWNHYRPNGTTPGWGTCLVNEPFEISFTGGTEVISAGCQMPKRDNNEYWPLVNVNPRMPDTISTAGVATGTNMDYWKALQGPVFVGSTMDNNATTSFKGFSYKMIWGTLGSGTPYASVTGSTSTAQGRINFFGCYDEKGNMVSGTNGLLGRVSYYMRNDGGGHRQGQILQTPGSIVQYAYPGAVPLVFTGNIENRQTSGAFQSRSAYTCGQPLETSKFFMNQVINVAEDTMLIYRLTGSNFSFEIGVNSEGYCVTGGTNQNAMIPNEGFEITFSGFGNNQTRLVGPVVSRMNGL</sequence>
<dbReference type="InterPro" id="IPR001205">
    <property type="entry name" value="RNA-dir_pol_C"/>
</dbReference>
<evidence type="ECO:0000259" key="24">
    <source>
        <dbReference type="PROSITE" id="PS51894"/>
    </source>
</evidence>
<dbReference type="GO" id="GO:0005524">
    <property type="term" value="F:ATP binding"/>
    <property type="evidence" value="ECO:0007669"/>
    <property type="project" value="UniProtKB-KW"/>
</dbReference>
<feature type="compositionally biased region" description="Polar residues" evidence="21">
    <location>
        <begin position="1777"/>
        <end position="1790"/>
    </location>
</feature>
<dbReference type="EMBL" id="MT025075">
    <property type="protein sequence ID" value="QIS87945.1"/>
    <property type="molecule type" value="Genomic_RNA"/>
</dbReference>
<dbReference type="PROSITE" id="PS50507">
    <property type="entry name" value="RDRP_SSRNA_POS"/>
    <property type="match status" value="1"/>
</dbReference>
<dbReference type="Gene3D" id="6.10.250.3230">
    <property type="match status" value="1"/>
</dbReference>
<dbReference type="InterPro" id="IPR014759">
    <property type="entry name" value="Helicase_SF3_ssRNA_vir"/>
</dbReference>
<evidence type="ECO:0000256" key="12">
    <source>
        <dbReference type="ARBA" id="ARBA00022807"/>
    </source>
</evidence>
<dbReference type="CDD" id="cd23192">
    <property type="entry name" value="Caliciviridae_RdRp"/>
    <property type="match status" value="1"/>
</dbReference>
<dbReference type="InterPro" id="IPR033703">
    <property type="entry name" value="Rhv-like"/>
</dbReference>
<comment type="function">
    <text evidence="18">Displays NTPase activity, but no helicase activity. Induces the formation of convoluted membranes derived from the host ER. These remodeled membranes probably form the viral factories that contain the replication complex. Together with NS2 and NS4, initiates the formation of the replication complex.</text>
</comment>
<keyword evidence="13" id="KW-0067">ATP-binding</keyword>
<protein>
    <recommendedName>
        <fullName evidence="3">Genome polyprotein</fullName>
    </recommendedName>
</protein>
<dbReference type="GO" id="GO:0006508">
    <property type="term" value="P:proteolysis"/>
    <property type="evidence" value="ECO:0007669"/>
    <property type="project" value="UniProtKB-KW"/>
</dbReference>
<dbReference type="SUPFAM" id="SSF88633">
    <property type="entry name" value="Positive stranded ssRNA viruses"/>
    <property type="match status" value="1"/>
</dbReference>
<keyword evidence="11" id="KW-0378">Hydrolase</keyword>
<evidence type="ECO:0000256" key="15">
    <source>
        <dbReference type="ARBA" id="ARBA00022953"/>
    </source>
</evidence>
<dbReference type="InterPro" id="IPR009003">
    <property type="entry name" value="Peptidase_S1_PA"/>
</dbReference>
<proteinExistence type="predicted"/>
<evidence type="ECO:0000256" key="10">
    <source>
        <dbReference type="ARBA" id="ARBA00022741"/>
    </source>
</evidence>
<dbReference type="InterPro" id="IPR029053">
    <property type="entry name" value="Viral_coat"/>
</dbReference>
<dbReference type="Pfam" id="PF00910">
    <property type="entry name" value="RNA_helicase"/>
    <property type="match status" value="1"/>
</dbReference>
<keyword evidence="6" id="KW-0167">Capsid protein</keyword>
<evidence type="ECO:0000256" key="19">
    <source>
        <dbReference type="ARBA" id="ARBA00046180"/>
    </source>
</evidence>
<evidence type="ECO:0000256" key="13">
    <source>
        <dbReference type="ARBA" id="ARBA00022840"/>
    </source>
</evidence>
<dbReference type="GO" id="GO:0006351">
    <property type="term" value="P:DNA-templated transcription"/>
    <property type="evidence" value="ECO:0007669"/>
    <property type="project" value="InterPro"/>
</dbReference>
<dbReference type="SUPFAM" id="SSF52540">
    <property type="entry name" value="P-loop containing nucleoside triphosphate hydrolases"/>
    <property type="match status" value="1"/>
</dbReference>
<feature type="region of interest" description="Disordered" evidence="21">
    <location>
        <begin position="1763"/>
        <end position="1790"/>
    </location>
</feature>
<dbReference type="PROSITE" id="PS51894">
    <property type="entry name" value="CV_3CL_PRO"/>
    <property type="match status" value="1"/>
</dbReference>
<comment type="subcellular location">
    <subcellularLocation>
        <location evidence="1">Host cytoplasm</location>
    </subcellularLocation>
    <subcellularLocation>
        <location evidence="2">Virion</location>
    </subcellularLocation>
</comment>
<evidence type="ECO:0000256" key="9">
    <source>
        <dbReference type="ARBA" id="ARBA00022695"/>
    </source>
</evidence>